<feature type="region of interest" description="Disordered" evidence="1">
    <location>
        <begin position="218"/>
        <end position="246"/>
    </location>
</feature>
<sequence>MFLGYVSLRRLEGIRIAVGRQAQAEPREWVDRQTDLVAGFFDGRMGQRYRLRDHAETHLAADRGSLRALLLRSHLYSPFFFSFLHFFAHTLRSFTRSRILQDGLCPGGCLYRHNKVLPQAKAPPRRPAHAHDDDRFNDAVSGDYEPYPHPPFHPFANANDFDHWPPPHTQTVSQIVHPETRELSLTCASPSQHIPDPTATASSSASTVLASSSINLAQGTATRAHPRPPATARAKQGEYVPSHRQQLQQPQLAIVTQPSAAAQPVLFDFDMDAEWHQTGAQFEAQQQQQQFALNLSLNNPSLPLRLLFFALANSGPAASHTGHP</sequence>
<comment type="caution">
    <text evidence="2">The sequence shown here is derived from an EMBL/GenBank/DDBJ whole genome shotgun (WGS) entry which is preliminary data.</text>
</comment>
<accession>A0A4Y7RKH6</accession>
<name>A0A4Y7RKH6_COPMI</name>
<proteinExistence type="predicted"/>
<keyword evidence="3" id="KW-1185">Reference proteome</keyword>
<reference evidence="2 3" key="1">
    <citation type="journal article" date="2019" name="Nat. Ecol. Evol.">
        <title>Megaphylogeny resolves global patterns of mushroom evolution.</title>
        <authorList>
            <person name="Varga T."/>
            <person name="Krizsan K."/>
            <person name="Foldi C."/>
            <person name="Dima B."/>
            <person name="Sanchez-Garcia M."/>
            <person name="Sanchez-Ramirez S."/>
            <person name="Szollosi G.J."/>
            <person name="Szarkandi J.G."/>
            <person name="Papp V."/>
            <person name="Albert L."/>
            <person name="Andreopoulos W."/>
            <person name="Angelini C."/>
            <person name="Antonin V."/>
            <person name="Barry K.W."/>
            <person name="Bougher N.L."/>
            <person name="Buchanan P."/>
            <person name="Buyck B."/>
            <person name="Bense V."/>
            <person name="Catcheside P."/>
            <person name="Chovatia M."/>
            <person name="Cooper J."/>
            <person name="Damon W."/>
            <person name="Desjardin D."/>
            <person name="Finy P."/>
            <person name="Geml J."/>
            <person name="Haridas S."/>
            <person name="Hughes K."/>
            <person name="Justo A."/>
            <person name="Karasinski D."/>
            <person name="Kautmanova I."/>
            <person name="Kiss B."/>
            <person name="Kocsube S."/>
            <person name="Kotiranta H."/>
            <person name="LaButti K.M."/>
            <person name="Lechner B.E."/>
            <person name="Liimatainen K."/>
            <person name="Lipzen A."/>
            <person name="Lukacs Z."/>
            <person name="Mihaltcheva S."/>
            <person name="Morgado L.N."/>
            <person name="Niskanen T."/>
            <person name="Noordeloos M.E."/>
            <person name="Ohm R.A."/>
            <person name="Ortiz-Santana B."/>
            <person name="Ovrebo C."/>
            <person name="Racz N."/>
            <person name="Riley R."/>
            <person name="Savchenko A."/>
            <person name="Shiryaev A."/>
            <person name="Soop K."/>
            <person name="Spirin V."/>
            <person name="Szebenyi C."/>
            <person name="Tomsovsky M."/>
            <person name="Tulloss R.E."/>
            <person name="Uehling J."/>
            <person name="Grigoriev I.V."/>
            <person name="Vagvolgyi C."/>
            <person name="Papp T."/>
            <person name="Martin F.M."/>
            <person name="Miettinen O."/>
            <person name="Hibbett D.S."/>
            <person name="Nagy L.G."/>
        </authorList>
    </citation>
    <scope>NUCLEOTIDE SEQUENCE [LARGE SCALE GENOMIC DNA]</scope>
    <source>
        <strain evidence="2 3">FP101781</strain>
    </source>
</reference>
<dbReference type="Proteomes" id="UP000298030">
    <property type="component" value="Unassembled WGS sequence"/>
</dbReference>
<dbReference type="EMBL" id="QPFP01000502">
    <property type="protein sequence ID" value="TEB09508.1"/>
    <property type="molecule type" value="Genomic_DNA"/>
</dbReference>
<protein>
    <submittedName>
        <fullName evidence="2">Uncharacterized protein</fullName>
    </submittedName>
</protein>
<evidence type="ECO:0000313" key="3">
    <source>
        <dbReference type="Proteomes" id="UP000298030"/>
    </source>
</evidence>
<gene>
    <name evidence="2" type="ORF">FA13DRAFT_1105372</name>
</gene>
<evidence type="ECO:0000313" key="2">
    <source>
        <dbReference type="EMBL" id="TEB09508.1"/>
    </source>
</evidence>
<evidence type="ECO:0000256" key="1">
    <source>
        <dbReference type="SAM" id="MobiDB-lite"/>
    </source>
</evidence>
<dbReference type="AlphaFoldDB" id="A0A4Y7RKH6"/>
<organism evidence="2 3">
    <name type="scientific">Coprinellus micaceus</name>
    <name type="common">Glistening ink-cap mushroom</name>
    <name type="synonym">Coprinus micaceus</name>
    <dbReference type="NCBI Taxonomy" id="71717"/>
    <lineage>
        <taxon>Eukaryota</taxon>
        <taxon>Fungi</taxon>
        <taxon>Dikarya</taxon>
        <taxon>Basidiomycota</taxon>
        <taxon>Agaricomycotina</taxon>
        <taxon>Agaricomycetes</taxon>
        <taxon>Agaricomycetidae</taxon>
        <taxon>Agaricales</taxon>
        <taxon>Agaricineae</taxon>
        <taxon>Psathyrellaceae</taxon>
        <taxon>Coprinellus</taxon>
    </lineage>
</organism>
<feature type="non-terminal residue" evidence="2">
    <location>
        <position position="324"/>
    </location>
</feature>